<dbReference type="InterPro" id="IPR029767">
    <property type="entry name" value="WecB-like"/>
</dbReference>
<keyword evidence="8" id="KW-1185">Reference proteome</keyword>
<dbReference type="GO" id="GO:0008761">
    <property type="term" value="F:UDP-N-acetylglucosamine 2-epimerase activity"/>
    <property type="evidence" value="ECO:0007669"/>
    <property type="project" value="UniProtKB-EC"/>
</dbReference>
<evidence type="ECO:0000256" key="1">
    <source>
        <dbReference type="ARBA" id="ARBA00023235"/>
    </source>
</evidence>
<evidence type="ECO:0000313" key="7">
    <source>
        <dbReference type="EMBL" id="SDC03642.1"/>
    </source>
</evidence>
<evidence type="ECO:0000256" key="2">
    <source>
        <dbReference type="ARBA" id="ARBA00038209"/>
    </source>
</evidence>
<dbReference type="EMBL" id="FMZB01000001">
    <property type="protein sequence ID" value="SDC03642.1"/>
    <property type="molecule type" value="Genomic_DNA"/>
</dbReference>
<proteinExistence type="inferred from homology"/>
<dbReference type="PANTHER" id="PTHR43174">
    <property type="entry name" value="UDP-N-ACETYLGLUCOSAMINE 2-EPIMERASE"/>
    <property type="match status" value="1"/>
</dbReference>
<dbReference type="NCBIfam" id="TIGR00236">
    <property type="entry name" value="wecB"/>
    <property type="match status" value="1"/>
</dbReference>
<name>A0A1G6IAS8_9BACI</name>
<evidence type="ECO:0000256" key="3">
    <source>
        <dbReference type="ARBA" id="ARBA00038858"/>
    </source>
</evidence>
<dbReference type="PANTHER" id="PTHR43174:SF2">
    <property type="entry name" value="UDP-N-ACETYLGLUCOSAMINE 2-EPIMERASE"/>
    <property type="match status" value="1"/>
</dbReference>
<dbReference type="Pfam" id="PF02350">
    <property type="entry name" value="Epimerase_2"/>
    <property type="match status" value="1"/>
</dbReference>
<dbReference type="CDD" id="cd03786">
    <property type="entry name" value="GTB_UDP-GlcNAc_2-Epimerase"/>
    <property type="match status" value="1"/>
</dbReference>
<dbReference type="FunFam" id="3.40.50.2000:FF:000043">
    <property type="entry name" value="UDP-N-acetylglucosamine 2-epimerase"/>
    <property type="match status" value="1"/>
</dbReference>
<accession>A0A1G6IAS8</accession>
<evidence type="ECO:0000313" key="8">
    <source>
        <dbReference type="Proteomes" id="UP000198666"/>
    </source>
</evidence>
<dbReference type="EC" id="5.1.3.14" evidence="3"/>
<evidence type="ECO:0000256" key="4">
    <source>
        <dbReference type="ARBA" id="ARBA00079400"/>
    </source>
</evidence>
<dbReference type="STRING" id="361279.SAMN05421663_101217"/>
<evidence type="ECO:0000256" key="5">
    <source>
        <dbReference type="RuleBase" id="RU003513"/>
    </source>
</evidence>
<keyword evidence="1 5" id="KW-0413">Isomerase</keyword>
<dbReference type="SUPFAM" id="SSF53756">
    <property type="entry name" value="UDP-Glycosyltransferase/glycogen phosphorylase"/>
    <property type="match status" value="1"/>
</dbReference>
<feature type="domain" description="UDP-N-acetylglucosamine 2-epimerase" evidence="6">
    <location>
        <begin position="36"/>
        <end position="372"/>
    </location>
</feature>
<dbReference type="Proteomes" id="UP000198666">
    <property type="component" value="Unassembled WGS sequence"/>
</dbReference>
<evidence type="ECO:0000259" key="6">
    <source>
        <dbReference type="Pfam" id="PF02350"/>
    </source>
</evidence>
<dbReference type="AlphaFoldDB" id="A0A1G6IAS8"/>
<sequence>MQGTVCMAPSKKKVMLVFGTRPEAVKMAPLVLELKKRTEQFETIVAVTAQQREMLDQVLDIFDIKPDYDLNIMKARQSLAHITTKVMEGLDELYQKVKPDIVLVHGDTTTSFAASLAAYYNQIPVGHVEAGLRTWDKYSPFPEELNRQLTGVIADLHFSPTAQARQNLLEENKNAETIAVTGNTAIDALQTTVAADYQHPILEQAGGRRLVLITAHRRENLGENMEHMFTAIRRIADAHPDTLIVYPVHLNPAVREIANRILGNHERIQLIEPLGLIDFHNFASRAYLLLTDSGGVQEEAPSLGVPVLVLRDTTERPEGIQAGTLKLAGTDEETIFNMADQLLTDEQAHKEMSQASNPYGDGRASIRIADYLQYYFGLQTERPAPLEPAD</sequence>
<comment type="similarity">
    <text evidence="2 5">Belongs to the UDP-N-acetylglucosamine 2-epimerase family.</text>
</comment>
<dbReference type="Gene3D" id="3.40.50.2000">
    <property type="entry name" value="Glycogen Phosphorylase B"/>
    <property type="match status" value="2"/>
</dbReference>
<organism evidence="7 8">
    <name type="scientific">Terribacillus halophilus</name>
    <dbReference type="NCBI Taxonomy" id="361279"/>
    <lineage>
        <taxon>Bacteria</taxon>
        <taxon>Bacillati</taxon>
        <taxon>Bacillota</taxon>
        <taxon>Bacilli</taxon>
        <taxon>Bacillales</taxon>
        <taxon>Bacillaceae</taxon>
        <taxon>Terribacillus</taxon>
    </lineage>
</organism>
<reference evidence="8" key="1">
    <citation type="submission" date="2016-10" db="EMBL/GenBank/DDBJ databases">
        <authorList>
            <person name="Varghese N."/>
            <person name="Submissions S."/>
        </authorList>
    </citation>
    <scope>NUCLEOTIDE SEQUENCE [LARGE SCALE GENOMIC DNA]</scope>
    <source>
        <strain evidence="8">DSM 21620</strain>
    </source>
</reference>
<dbReference type="InterPro" id="IPR003331">
    <property type="entry name" value="UDP_GlcNAc_Epimerase_2_dom"/>
</dbReference>
<gene>
    <name evidence="7" type="ORF">SAMN05421663_101217</name>
</gene>
<protein>
    <recommendedName>
        <fullName evidence="3">UDP-N-acetylglucosamine 2-epimerase (non-hydrolyzing)</fullName>
        <ecNumber evidence="3">5.1.3.14</ecNumber>
    </recommendedName>
    <alternativeName>
        <fullName evidence="4">UDP-GlcNAc-2-epimerase</fullName>
    </alternativeName>
</protein>